<gene>
    <name evidence="1" type="ORF">ZAZAV_184</name>
</gene>
<proteinExistence type="predicted"/>
<name>A0A2R8FE75_9VIRU</name>
<accession>A0A2R8FE75</accession>
<sequence>MAIRQPVSLYSTILKNYTYEEIRNLCFTEGSTFTSAFDCEWKVWRDKAVADFAISEGFFDLVRSFSSNGIRTLSGPQRYLQIASYIKLTPLSGVRVYTNPNQGEYAVEGVYEAVEGYELAEKRRDPEMVLWFANRIKPEVKDQIKNLDTILQELEKKKDKEPQFFTDDFFVDEEDEFLYLIKATKKGRVDVLDDIIHGIFRLPKDFSIARDIPRHYNYDDERFWKEKGYLVNLPLQELDEDIEDIFLEDLLRASFLSGDTRIVDFYLSIFRDKKQDIQEAARSAHFGYYSLLRHGNPEDAYGIALRTIRYRSSYDVLPYHMVEVAFLFVQTNEKRKYRVAFLVQHMGDITSIMTILPFCTKEDIQEVVYGSLEDWNIDYKHLHPLSIVLLKQHYQTL</sequence>
<organism evidence="1">
    <name type="scientific">Cedratvirus Zaza IHUMI</name>
    <dbReference type="NCBI Taxonomy" id="2126979"/>
    <lineage>
        <taxon>Viruses</taxon>
        <taxon>Pithoviruses</taxon>
    </lineage>
</organism>
<dbReference type="EMBL" id="LT994652">
    <property type="protein sequence ID" value="SPN79141.1"/>
    <property type="molecule type" value="Genomic_DNA"/>
</dbReference>
<reference evidence="1" key="1">
    <citation type="submission" date="2018-03" db="EMBL/GenBank/DDBJ databases">
        <authorList>
            <consortium name="Urmite Genomes"/>
        </authorList>
    </citation>
    <scope>NUCLEOTIDE SEQUENCE [LARGE SCALE GENOMIC DNA]</scope>
    <source>
        <strain evidence="1">IHUMI-S29</strain>
    </source>
</reference>
<evidence type="ECO:0000313" key="1">
    <source>
        <dbReference type="EMBL" id="SPN79141.1"/>
    </source>
</evidence>
<protein>
    <submittedName>
        <fullName evidence="1">Uncharacterized protein</fullName>
    </submittedName>
</protein>
<dbReference type="Proteomes" id="UP000270547">
    <property type="component" value="Segment"/>
</dbReference>